<evidence type="ECO:0000313" key="3">
    <source>
        <dbReference type="EMBL" id="CAL1537990.1"/>
    </source>
</evidence>
<name>A0AAV2I035_LYMST</name>
<keyword evidence="1" id="KW-0812">Transmembrane</keyword>
<comment type="caution">
    <text evidence="3">The sequence shown here is derived from an EMBL/GenBank/DDBJ whole genome shotgun (WGS) entry which is preliminary data.</text>
</comment>
<protein>
    <submittedName>
        <fullName evidence="3">Uncharacterized protein</fullName>
    </submittedName>
</protein>
<evidence type="ECO:0000313" key="4">
    <source>
        <dbReference type="Proteomes" id="UP001497497"/>
    </source>
</evidence>
<sequence length="178" mass="19017">MSSIGVHFVMLLATLVAGGIGYGFSIEPVFVNRANCTVISVTRGECRRETLVHLYVVAGAISAAFGVFGLLLSMLACKVAVKRRKVKMENMKIEEEKIQKRELELKSARLQPKSNAIIKSATKTSIFAENGEAGKSGLVNGGASTQSTALPANGSDVATTNEMASCDKIFVINYNTKL</sequence>
<feature type="signal peptide" evidence="2">
    <location>
        <begin position="1"/>
        <end position="21"/>
    </location>
</feature>
<dbReference type="EMBL" id="CAXITT010000280">
    <property type="protein sequence ID" value="CAL1537990.1"/>
    <property type="molecule type" value="Genomic_DNA"/>
</dbReference>
<feature type="transmembrane region" description="Helical" evidence="1">
    <location>
        <begin position="54"/>
        <end position="81"/>
    </location>
</feature>
<evidence type="ECO:0000256" key="2">
    <source>
        <dbReference type="SAM" id="SignalP"/>
    </source>
</evidence>
<organism evidence="3 4">
    <name type="scientific">Lymnaea stagnalis</name>
    <name type="common">Great pond snail</name>
    <name type="synonym">Helix stagnalis</name>
    <dbReference type="NCBI Taxonomy" id="6523"/>
    <lineage>
        <taxon>Eukaryota</taxon>
        <taxon>Metazoa</taxon>
        <taxon>Spiralia</taxon>
        <taxon>Lophotrochozoa</taxon>
        <taxon>Mollusca</taxon>
        <taxon>Gastropoda</taxon>
        <taxon>Heterobranchia</taxon>
        <taxon>Euthyneura</taxon>
        <taxon>Panpulmonata</taxon>
        <taxon>Hygrophila</taxon>
        <taxon>Lymnaeoidea</taxon>
        <taxon>Lymnaeidae</taxon>
        <taxon>Lymnaea</taxon>
    </lineage>
</organism>
<keyword evidence="1" id="KW-0472">Membrane</keyword>
<keyword evidence="4" id="KW-1185">Reference proteome</keyword>
<gene>
    <name evidence="3" type="ORF">GSLYS_00011811001</name>
</gene>
<keyword evidence="2" id="KW-0732">Signal</keyword>
<keyword evidence="1" id="KW-1133">Transmembrane helix</keyword>
<proteinExistence type="predicted"/>
<feature type="chain" id="PRO_5043999304" evidence="2">
    <location>
        <begin position="22"/>
        <end position="178"/>
    </location>
</feature>
<dbReference type="Proteomes" id="UP001497497">
    <property type="component" value="Unassembled WGS sequence"/>
</dbReference>
<dbReference type="AlphaFoldDB" id="A0AAV2I035"/>
<accession>A0AAV2I035</accession>
<reference evidence="3 4" key="1">
    <citation type="submission" date="2024-04" db="EMBL/GenBank/DDBJ databases">
        <authorList>
            <consortium name="Genoscope - CEA"/>
            <person name="William W."/>
        </authorList>
    </citation>
    <scope>NUCLEOTIDE SEQUENCE [LARGE SCALE GENOMIC DNA]</scope>
</reference>
<evidence type="ECO:0000256" key="1">
    <source>
        <dbReference type="SAM" id="Phobius"/>
    </source>
</evidence>